<evidence type="ECO:0000313" key="5">
    <source>
        <dbReference type="EMBL" id="SER20275.1"/>
    </source>
</evidence>
<reference evidence="5 6" key="1">
    <citation type="submission" date="2016-10" db="EMBL/GenBank/DDBJ databases">
        <authorList>
            <person name="de Groot N.N."/>
        </authorList>
    </citation>
    <scope>NUCLEOTIDE SEQUENCE [LARGE SCALE GENOMIC DNA]</scope>
    <source>
        <strain evidence="5 6">DSM 25927</strain>
    </source>
</reference>
<dbReference type="GO" id="GO:0008270">
    <property type="term" value="F:zinc ion binding"/>
    <property type="evidence" value="ECO:0007669"/>
    <property type="project" value="InterPro"/>
</dbReference>
<feature type="domain" description="HIRAN" evidence="4">
    <location>
        <begin position="31"/>
        <end position="129"/>
    </location>
</feature>
<keyword evidence="3" id="KW-0732">Signal</keyword>
<dbReference type="Proteomes" id="UP000199233">
    <property type="component" value="Unassembled WGS sequence"/>
</dbReference>
<dbReference type="InterPro" id="IPR014905">
    <property type="entry name" value="HIRAN"/>
</dbReference>
<organism evidence="5 6">
    <name type="scientific">Solimonas aquatica</name>
    <dbReference type="NCBI Taxonomy" id="489703"/>
    <lineage>
        <taxon>Bacteria</taxon>
        <taxon>Pseudomonadati</taxon>
        <taxon>Pseudomonadota</taxon>
        <taxon>Gammaproteobacteria</taxon>
        <taxon>Nevskiales</taxon>
        <taxon>Nevskiaceae</taxon>
        <taxon>Solimonas</taxon>
    </lineage>
</organism>
<feature type="chain" id="PRO_5011766623" evidence="3">
    <location>
        <begin position="26"/>
        <end position="129"/>
    </location>
</feature>
<feature type="signal peptide" evidence="3">
    <location>
        <begin position="1"/>
        <end position="25"/>
    </location>
</feature>
<evidence type="ECO:0000256" key="2">
    <source>
        <dbReference type="ARBA" id="ARBA00022801"/>
    </source>
</evidence>
<name>A0A1H9M9Z4_9GAMM</name>
<proteinExistence type="predicted"/>
<accession>A0A1H9M9Z4</accession>
<dbReference type="GO" id="GO:0003676">
    <property type="term" value="F:nucleic acid binding"/>
    <property type="evidence" value="ECO:0007669"/>
    <property type="project" value="InterPro"/>
</dbReference>
<keyword evidence="6" id="KW-1185">Reference proteome</keyword>
<protein>
    <submittedName>
        <fullName evidence="5">HIRAN domain-containing protein</fullName>
    </submittedName>
</protein>
<dbReference type="RefSeq" id="WP_218140268.1">
    <property type="nucleotide sequence ID" value="NZ_FOFS01000020.1"/>
</dbReference>
<sequence length="129" mass="14283">MIRRSFLRMFLGAAAHTALPTAAIAAPARRILLQTSPLAGFQYHDGQALWPLLRTGSPLQLSREADNRHDPRAVAVLFMGRRIGYIPRIENTAISQLLDRGEKLSASVATLEESRNPWRRVSVAVELVA</sequence>
<dbReference type="Gene3D" id="3.30.70.2330">
    <property type="match status" value="1"/>
</dbReference>
<keyword evidence="2" id="KW-0378">Hydrolase</keyword>
<evidence type="ECO:0000313" key="6">
    <source>
        <dbReference type="Proteomes" id="UP000199233"/>
    </source>
</evidence>
<dbReference type="AlphaFoldDB" id="A0A1H9M9Z4"/>
<dbReference type="SMART" id="SM00910">
    <property type="entry name" value="HIRAN"/>
    <property type="match status" value="1"/>
</dbReference>
<evidence type="ECO:0000256" key="1">
    <source>
        <dbReference type="ARBA" id="ARBA00022723"/>
    </source>
</evidence>
<dbReference type="Pfam" id="PF08797">
    <property type="entry name" value="HIRAN"/>
    <property type="match status" value="1"/>
</dbReference>
<dbReference type="GO" id="GO:0016818">
    <property type="term" value="F:hydrolase activity, acting on acid anhydrides, in phosphorus-containing anhydrides"/>
    <property type="evidence" value="ECO:0007669"/>
    <property type="project" value="InterPro"/>
</dbReference>
<keyword evidence="1" id="KW-0479">Metal-binding</keyword>
<evidence type="ECO:0000259" key="4">
    <source>
        <dbReference type="SMART" id="SM00910"/>
    </source>
</evidence>
<evidence type="ECO:0000256" key="3">
    <source>
        <dbReference type="SAM" id="SignalP"/>
    </source>
</evidence>
<dbReference type="STRING" id="489703.SAMN04488038_12014"/>
<dbReference type="EMBL" id="FOFS01000020">
    <property type="protein sequence ID" value="SER20275.1"/>
    <property type="molecule type" value="Genomic_DNA"/>
</dbReference>
<gene>
    <name evidence="5" type="ORF">SAMN04488038_12014</name>
</gene>